<evidence type="ECO:0000313" key="2">
    <source>
        <dbReference type="EMBL" id="MBF9195536.1"/>
    </source>
</evidence>
<gene>
    <name evidence="2" type="ORF">I2H36_05775</name>
</gene>
<keyword evidence="3" id="KW-1185">Reference proteome</keyword>
<feature type="region of interest" description="Disordered" evidence="1">
    <location>
        <begin position="1"/>
        <end position="21"/>
    </location>
</feature>
<dbReference type="Proteomes" id="UP000611708">
    <property type="component" value="Unassembled WGS sequence"/>
</dbReference>
<protein>
    <submittedName>
        <fullName evidence="2">Uncharacterized protein</fullName>
    </submittedName>
</protein>
<proteinExistence type="predicted"/>
<organism evidence="2 3">
    <name type="scientific">Microvirga terrestris</name>
    <dbReference type="NCBI Taxonomy" id="2791024"/>
    <lineage>
        <taxon>Bacteria</taxon>
        <taxon>Pseudomonadati</taxon>
        <taxon>Pseudomonadota</taxon>
        <taxon>Alphaproteobacteria</taxon>
        <taxon>Hyphomicrobiales</taxon>
        <taxon>Methylobacteriaceae</taxon>
        <taxon>Microvirga</taxon>
    </lineage>
</organism>
<sequence length="63" mass="6846">MADGRRTLPGHDPSFLSGSSDSRIVPMHRIARTLCILEAVIGQLYPATPLERIVTLEMRQGGG</sequence>
<reference evidence="2 3" key="1">
    <citation type="submission" date="2020-11" db="EMBL/GenBank/DDBJ databases">
        <authorList>
            <person name="Kim M.K."/>
        </authorList>
    </citation>
    <scope>NUCLEOTIDE SEQUENCE [LARGE SCALE GENOMIC DNA]</scope>
    <source>
        <strain evidence="2 3">BT290</strain>
    </source>
</reference>
<name>A0ABS0HPY0_9HYPH</name>
<evidence type="ECO:0000313" key="3">
    <source>
        <dbReference type="Proteomes" id="UP000611708"/>
    </source>
</evidence>
<accession>A0ABS0HPY0</accession>
<dbReference type="EMBL" id="JADQDN010000002">
    <property type="protein sequence ID" value="MBF9195536.1"/>
    <property type="molecule type" value="Genomic_DNA"/>
</dbReference>
<dbReference type="RefSeq" id="WP_196262914.1">
    <property type="nucleotide sequence ID" value="NZ_JADQDN010000002.1"/>
</dbReference>
<evidence type="ECO:0000256" key="1">
    <source>
        <dbReference type="SAM" id="MobiDB-lite"/>
    </source>
</evidence>
<comment type="caution">
    <text evidence="2">The sequence shown here is derived from an EMBL/GenBank/DDBJ whole genome shotgun (WGS) entry which is preliminary data.</text>
</comment>